<dbReference type="FunFam" id="3.30.1440.10:FF:000001">
    <property type="entry name" value="50S ribosomal protein L5"/>
    <property type="match status" value="1"/>
</dbReference>
<dbReference type="GO" id="GO:0006412">
    <property type="term" value="P:translation"/>
    <property type="evidence" value="ECO:0007669"/>
    <property type="project" value="InterPro"/>
</dbReference>
<keyword evidence="2 4" id="KW-0689">Ribosomal protein</keyword>
<sequence>MQRLKKIYLKDVIPQLKEQFNYINLQQVPQLKKIVINRGFGENYQNVKVLESSLDELTNISGQRGIITKSKKAIASFKVREGMPVGMTVTLRGDKMYGFLDRLINLSLPRIRDFQGVSSKSFDSRGNYSIGFDDQLMFPEVDFDKVNQTQGMDITIVTSAKTDPEGVALLKALGMPFKS</sequence>
<organism evidence="7">
    <name type="scientific">Eutreptiella pomquetensis</name>
    <dbReference type="NCBI Taxonomy" id="215699"/>
    <lineage>
        <taxon>Eukaryota</taxon>
        <taxon>Discoba</taxon>
        <taxon>Euglenozoa</taxon>
        <taxon>Euglenida</taxon>
        <taxon>Spirocuta</taxon>
        <taxon>Euglenophyceae</taxon>
        <taxon>Eutreptiales</taxon>
        <taxon>Eutreptiaceae</taxon>
        <taxon>Eutreptiella</taxon>
    </lineage>
</organism>
<dbReference type="GO" id="GO:0005840">
    <property type="term" value="C:ribosome"/>
    <property type="evidence" value="ECO:0007669"/>
    <property type="project" value="UniProtKB-KW"/>
</dbReference>
<dbReference type="GO" id="GO:0003735">
    <property type="term" value="F:structural constituent of ribosome"/>
    <property type="evidence" value="ECO:0007669"/>
    <property type="project" value="InterPro"/>
</dbReference>
<reference evidence="7" key="1">
    <citation type="journal article" date="2017" name="PeerJ">
        <title>Chloroplast genome expansion by intron multiplication in the basal psychrophilic euglenoid Eutreptiella pomquetensis.</title>
        <authorList>
            <person name="Dabbagh N."/>
            <person name="Bennett M.S."/>
            <person name="Triemer R.E."/>
            <person name="Preisfeld A."/>
        </authorList>
    </citation>
    <scope>NUCLEOTIDE SEQUENCE</scope>
    <source>
        <strain evidence="7">CCMP1491</strain>
    </source>
</reference>
<protein>
    <submittedName>
        <fullName evidence="7">Ribosomal protein L5</fullName>
    </submittedName>
</protein>
<feature type="domain" description="Large ribosomal subunit protein uL5 C-terminal" evidence="6">
    <location>
        <begin position="84"/>
        <end position="177"/>
    </location>
</feature>
<keyword evidence="7" id="KW-0934">Plastid</keyword>
<dbReference type="HAMAP" id="MF_01333_B">
    <property type="entry name" value="Ribosomal_uL5_B"/>
    <property type="match status" value="1"/>
</dbReference>
<comment type="similarity">
    <text evidence="1 4">Belongs to the universal ribosomal protein uL5 family.</text>
</comment>
<dbReference type="EMBL" id="KY706202">
    <property type="protein sequence ID" value="AST09070.1"/>
    <property type="molecule type" value="Genomic_DNA"/>
</dbReference>
<dbReference type="Pfam" id="PF00281">
    <property type="entry name" value="Ribosomal_L5"/>
    <property type="match status" value="1"/>
</dbReference>
<dbReference type="InterPro" id="IPR031309">
    <property type="entry name" value="Ribosomal_uL5_C"/>
</dbReference>
<evidence type="ECO:0000259" key="6">
    <source>
        <dbReference type="Pfam" id="PF00673"/>
    </source>
</evidence>
<dbReference type="PIRSF" id="PIRSF002161">
    <property type="entry name" value="Ribosomal_L5"/>
    <property type="match status" value="1"/>
</dbReference>
<dbReference type="InterPro" id="IPR020929">
    <property type="entry name" value="Ribosomal_uL5_CS"/>
</dbReference>
<dbReference type="InterPro" id="IPR031310">
    <property type="entry name" value="Ribosomal_uL5_N"/>
</dbReference>
<dbReference type="Gene3D" id="3.30.1440.10">
    <property type="match status" value="1"/>
</dbReference>
<dbReference type="NCBIfam" id="NF000585">
    <property type="entry name" value="PRK00010.1"/>
    <property type="match status" value="1"/>
</dbReference>
<feature type="domain" description="Large ribosomal subunit protein uL5 N-terminal" evidence="5">
    <location>
        <begin position="24"/>
        <end position="80"/>
    </location>
</feature>
<accession>A0A223FM22</accession>
<evidence type="ECO:0000259" key="5">
    <source>
        <dbReference type="Pfam" id="PF00281"/>
    </source>
</evidence>
<evidence type="ECO:0000313" key="7">
    <source>
        <dbReference type="EMBL" id="AST09070.1"/>
    </source>
</evidence>
<geneLocation type="plastid" evidence="7"/>
<dbReference type="InterPro" id="IPR022803">
    <property type="entry name" value="Ribosomal_uL5_dom_sf"/>
</dbReference>
<dbReference type="SUPFAM" id="SSF55282">
    <property type="entry name" value="RL5-like"/>
    <property type="match status" value="1"/>
</dbReference>
<dbReference type="PANTHER" id="PTHR11994">
    <property type="entry name" value="60S RIBOSOMAL PROTEIN L11-RELATED"/>
    <property type="match status" value="1"/>
</dbReference>
<keyword evidence="3 4" id="KW-0687">Ribonucleoprotein</keyword>
<evidence type="ECO:0000256" key="1">
    <source>
        <dbReference type="ARBA" id="ARBA00008553"/>
    </source>
</evidence>
<dbReference type="GO" id="GO:1990904">
    <property type="term" value="C:ribonucleoprotein complex"/>
    <property type="evidence" value="ECO:0007669"/>
    <property type="project" value="UniProtKB-KW"/>
</dbReference>
<name>A0A223FM22_9EUGL</name>
<dbReference type="InterPro" id="IPR020930">
    <property type="entry name" value="Ribosomal_uL5_bac-type"/>
</dbReference>
<gene>
    <name evidence="7" type="primary">rpl5</name>
</gene>
<evidence type="ECO:0000256" key="3">
    <source>
        <dbReference type="ARBA" id="ARBA00023274"/>
    </source>
</evidence>
<evidence type="ECO:0000256" key="2">
    <source>
        <dbReference type="ARBA" id="ARBA00022980"/>
    </source>
</evidence>
<dbReference type="Pfam" id="PF00673">
    <property type="entry name" value="Ribosomal_L5_C"/>
    <property type="match status" value="1"/>
</dbReference>
<dbReference type="AlphaFoldDB" id="A0A223FM22"/>
<evidence type="ECO:0000256" key="4">
    <source>
        <dbReference type="RuleBase" id="RU003930"/>
    </source>
</evidence>
<dbReference type="InterPro" id="IPR002132">
    <property type="entry name" value="Ribosomal_uL5"/>
</dbReference>
<dbReference type="PROSITE" id="PS00358">
    <property type="entry name" value="RIBOSOMAL_L5"/>
    <property type="match status" value="1"/>
</dbReference>
<proteinExistence type="inferred from homology"/>